<dbReference type="EMBL" id="JBHUIP010000001">
    <property type="protein sequence ID" value="MFD2261435.1"/>
    <property type="molecule type" value="Genomic_DNA"/>
</dbReference>
<evidence type="ECO:0000256" key="3">
    <source>
        <dbReference type="ARBA" id="ARBA00022692"/>
    </source>
</evidence>
<keyword evidence="2" id="KW-1003">Cell membrane</keyword>
<feature type="transmembrane region" description="Helical" evidence="6">
    <location>
        <begin position="307"/>
        <end position="329"/>
    </location>
</feature>
<gene>
    <name evidence="7" type="ORF">ACFSM5_00950</name>
</gene>
<comment type="subcellular location">
    <subcellularLocation>
        <location evidence="1">Cell membrane</location>
        <topology evidence="1">Multi-pass membrane protein</topology>
    </subcellularLocation>
</comment>
<dbReference type="CDD" id="cd06581">
    <property type="entry name" value="TM_PBP1_LivM_like"/>
    <property type="match status" value="1"/>
</dbReference>
<protein>
    <submittedName>
        <fullName evidence="7">Branched-chain amino acid ABC transporter permease</fullName>
    </submittedName>
</protein>
<evidence type="ECO:0000313" key="7">
    <source>
        <dbReference type="EMBL" id="MFD2261435.1"/>
    </source>
</evidence>
<keyword evidence="3 6" id="KW-0812">Transmembrane</keyword>
<dbReference type="InterPro" id="IPR043428">
    <property type="entry name" value="LivM-like"/>
</dbReference>
<evidence type="ECO:0000256" key="5">
    <source>
        <dbReference type="ARBA" id="ARBA00023136"/>
    </source>
</evidence>
<feature type="transmembrane region" description="Helical" evidence="6">
    <location>
        <begin position="179"/>
        <end position="199"/>
    </location>
</feature>
<feature type="transmembrane region" description="Helical" evidence="6">
    <location>
        <begin position="106"/>
        <end position="128"/>
    </location>
</feature>
<dbReference type="PANTHER" id="PTHR30482:SF17">
    <property type="entry name" value="ABC TRANSPORTER ATP-BINDING PROTEIN"/>
    <property type="match status" value="1"/>
</dbReference>
<accession>A0ABW5DLM8</accession>
<feature type="transmembrane region" description="Helical" evidence="6">
    <location>
        <begin position="271"/>
        <end position="295"/>
    </location>
</feature>
<evidence type="ECO:0000256" key="4">
    <source>
        <dbReference type="ARBA" id="ARBA00022989"/>
    </source>
</evidence>
<keyword evidence="8" id="KW-1185">Reference proteome</keyword>
<evidence type="ECO:0000313" key="8">
    <source>
        <dbReference type="Proteomes" id="UP001597295"/>
    </source>
</evidence>
<keyword evidence="4 6" id="KW-1133">Transmembrane helix</keyword>
<organism evidence="7 8">
    <name type="scientific">Lacibacterium aquatile</name>
    <dbReference type="NCBI Taxonomy" id="1168082"/>
    <lineage>
        <taxon>Bacteria</taxon>
        <taxon>Pseudomonadati</taxon>
        <taxon>Pseudomonadota</taxon>
        <taxon>Alphaproteobacteria</taxon>
        <taxon>Rhodospirillales</taxon>
        <taxon>Rhodospirillaceae</taxon>
    </lineage>
</organism>
<reference evidence="8" key="1">
    <citation type="journal article" date="2019" name="Int. J. Syst. Evol. Microbiol.">
        <title>The Global Catalogue of Microorganisms (GCM) 10K type strain sequencing project: providing services to taxonomists for standard genome sequencing and annotation.</title>
        <authorList>
            <consortium name="The Broad Institute Genomics Platform"/>
            <consortium name="The Broad Institute Genome Sequencing Center for Infectious Disease"/>
            <person name="Wu L."/>
            <person name="Ma J."/>
        </authorList>
    </citation>
    <scope>NUCLEOTIDE SEQUENCE [LARGE SCALE GENOMIC DNA]</scope>
    <source>
        <strain evidence="8">CGMCC 1.19062</strain>
    </source>
</reference>
<proteinExistence type="predicted"/>
<evidence type="ECO:0000256" key="2">
    <source>
        <dbReference type="ARBA" id="ARBA00022475"/>
    </source>
</evidence>
<dbReference type="PANTHER" id="PTHR30482">
    <property type="entry name" value="HIGH-AFFINITY BRANCHED-CHAIN AMINO ACID TRANSPORT SYSTEM PERMEASE"/>
    <property type="match status" value="1"/>
</dbReference>
<feature type="transmembrane region" description="Helical" evidence="6">
    <location>
        <begin position="233"/>
        <end position="251"/>
    </location>
</feature>
<keyword evidence="5 6" id="KW-0472">Membrane</keyword>
<evidence type="ECO:0000256" key="1">
    <source>
        <dbReference type="ARBA" id="ARBA00004651"/>
    </source>
</evidence>
<sequence length="338" mass="36293">MSDAFSLPFKRLKPMSDPTDPKAHILNATRPRWPEALVWVIALSAFFLFPTQMPLLSQIAITGLFAVSLDLILGFAGIVSLGHAAFFGLGAYTAGLLGKHGWHEPISGLLLSGLLAGAVGTATSFLVLRGTDLTRIMVTVGVAAVLHEMANKMTWLTGGSDGLTEVVIAPIFGIWEFDIFGTVAYAYSLAVLAILMFLARRLIQAPLGLTLRGLRDNPTRLLAIGSPVKRRLIVVYTVSAAYAGIAGALLAQTTQFVSLDVLAFNRSAEVLLMVVLGGSGYLYGGLIGAVVLMVANRLLSDLTPEYWQFWIGGMFVILMLFARGGLLGLGKQVMERRR</sequence>
<feature type="transmembrane region" description="Helical" evidence="6">
    <location>
        <begin position="63"/>
        <end position="86"/>
    </location>
</feature>
<name>A0ABW5DLM8_9PROT</name>
<dbReference type="Proteomes" id="UP001597295">
    <property type="component" value="Unassembled WGS sequence"/>
</dbReference>
<comment type="caution">
    <text evidence="7">The sequence shown here is derived from an EMBL/GenBank/DDBJ whole genome shotgun (WGS) entry which is preliminary data.</text>
</comment>
<dbReference type="RefSeq" id="WP_379874196.1">
    <property type="nucleotide sequence ID" value="NZ_JBHUIP010000001.1"/>
</dbReference>
<feature type="transmembrane region" description="Helical" evidence="6">
    <location>
        <begin position="36"/>
        <end position="56"/>
    </location>
</feature>
<dbReference type="InterPro" id="IPR001851">
    <property type="entry name" value="ABC_transp_permease"/>
</dbReference>
<dbReference type="Pfam" id="PF02653">
    <property type="entry name" value="BPD_transp_2"/>
    <property type="match status" value="1"/>
</dbReference>
<evidence type="ECO:0000256" key="6">
    <source>
        <dbReference type="SAM" id="Phobius"/>
    </source>
</evidence>